<dbReference type="EMBL" id="AGBF01000012">
    <property type="protein sequence ID" value="EGX60622.1"/>
    <property type="molecule type" value="Genomic_DNA"/>
</dbReference>
<feature type="compositionally biased region" description="Low complexity" evidence="1">
    <location>
        <begin position="253"/>
        <end position="269"/>
    </location>
</feature>
<dbReference type="PANTHER" id="PTHR43481">
    <property type="entry name" value="FRUCTOSE-1-PHOSPHATE PHOSPHATASE"/>
    <property type="match status" value="1"/>
</dbReference>
<dbReference type="PANTHER" id="PTHR43481:SF4">
    <property type="entry name" value="GLYCEROL-1-PHOSPHATE PHOSPHOHYDROLASE 1-RELATED"/>
    <property type="match status" value="1"/>
</dbReference>
<feature type="region of interest" description="Disordered" evidence="1">
    <location>
        <begin position="236"/>
        <end position="269"/>
    </location>
</feature>
<dbReference type="InterPro" id="IPR006439">
    <property type="entry name" value="HAD-SF_hydro_IA"/>
</dbReference>
<evidence type="ECO:0000256" key="1">
    <source>
        <dbReference type="SAM" id="MobiDB-lite"/>
    </source>
</evidence>
<protein>
    <submittedName>
        <fullName evidence="2">HAD-superfamily hydrolase, subfamily IA, variant 3</fullName>
    </submittedName>
</protein>
<dbReference type="AlphaFoldDB" id="G2G781"/>
<dbReference type="SUPFAM" id="SSF56784">
    <property type="entry name" value="HAD-like"/>
    <property type="match status" value="1"/>
</dbReference>
<gene>
    <name evidence="2" type="ORF">SZN_06716</name>
</gene>
<evidence type="ECO:0000313" key="3">
    <source>
        <dbReference type="Proteomes" id="UP000004217"/>
    </source>
</evidence>
<dbReference type="Gene3D" id="3.40.50.1000">
    <property type="entry name" value="HAD superfamily/HAD-like"/>
    <property type="match status" value="1"/>
</dbReference>
<dbReference type="InterPro" id="IPR023214">
    <property type="entry name" value="HAD_sf"/>
</dbReference>
<dbReference type="Gene3D" id="1.10.150.240">
    <property type="entry name" value="Putative phosphatase, domain 2"/>
    <property type="match status" value="1"/>
</dbReference>
<dbReference type="InterPro" id="IPR036412">
    <property type="entry name" value="HAD-like_sf"/>
</dbReference>
<accession>G2G781</accession>
<evidence type="ECO:0000313" key="2">
    <source>
        <dbReference type="EMBL" id="EGX60622.1"/>
    </source>
</evidence>
<feature type="region of interest" description="Disordered" evidence="1">
    <location>
        <begin position="1"/>
        <end position="25"/>
    </location>
</feature>
<dbReference type="InterPro" id="IPR023198">
    <property type="entry name" value="PGP-like_dom2"/>
</dbReference>
<organism evidence="2 3">
    <name type="scientific">Streptomyces zinciresistens K42</name>
    <dbReference type="NCBI Taxonomy" id="700597"/>
    <lineage>
        <taxon>Bacteria</taxon>
        <taxon>Bacillati</taxon>
        <taxon>Actinomycetota</taxon>
        <taxon>Actinomycetes</taxon>
        <taxon>Kitasatosporales</taxon>
        <taxon>Streptomycetaceae</taxon>
        <taxon>Streptomyces</taxon>
    </lineage>
</organism>
<keyword evidence="3" id="KW-1185">Reference proteome</keyword>
<keyword evidence="2" id="KW-0378">Hydrolase</keyword>
<dbReference type="PRINTS" id="PR00413">
    <property type="entry name" value="HADHALOGNASE"/>
</dbReference>
<dbReference type="SFLD" id="SFLDG01129">
    <property type="entry name" value="C1.5:_HAD__Beta-PGM__Phosphata"/>
    <property type="match status" value="1"/>
</dbReference>
<name>G2G781_9ACTN</name>
<dbReference type="PATRIC" id="fig|700597.3.peg.1302"/>
<reference evidence="2 3" key="1">
    <citation type="submission" date="2011-08" db="EMBL/GenBank/DDBJ databases">
        <authorList>
            <person name="Lin Y."/>
            <person name="Hao X."/>
            <person name="Johnstone L."/>
            <person name="Miller S.J."/>
            <person name="Wei G."/>
            <person name="Rensing C."/>
        </authorList>
    </citation>
    <scope>NUCLEOTIDE SEQUENCE [LARGE SCALE GENOMIC DNA]</scope>
    <source>
        <strain evidence="2 3">K42</strain>
    </source>
</reference>
<dbReference type="NCBIfam" id="TIGR01509">
    <property type="entry name" value="HAD-SF-IA-v3"/>
    <property type="match status" value="1"/>
</dbReference>
<dbReference type="Pfam" id="PF00702">
    <property type="entry name" value="Hydrolase"/>
    <property type="match status" value="1"/>
</dbReference>
<dbReference type="SFLD" id="SFLDS00003">
    <property type="entry name" value="Haloacid_Dehalogenase"/>
    <property type="match status" value="1"/>
</dbReference>
<sequence length="269" mass="27775">MLWSAHHRGGGMSTAAQPSACPGDRGTGTCVPAIDEVVQALVLDFDGTLADTRRGHEDALRAALQPYGVALDPDWYGRHIGLSIHDLLAVLPGGRDLPHSEIIQHSRTHLLATVHTITPIPCVVELLQQARRAGLPCAVASGATRLLVAPGLDALGLKDAFAAVVAREDVTRGKPDPELFLTAARRLGVTPERCLAVDDAPDGIDSARAAGMQVLTVIDGHLTPIGNAAAEYVPSPAGAQVPRESTQPGGSGPAAAAGTAAPRLADPTR</sequence>
<dbReference type="GO" id="GO:0050308">
    <property type="term" value="F:sugar-phosphatase activity"/>
    <property type="evidence" value="ECO:0007669"/>
    <property type="project" value="TreeGrafter"/>
</dbReference>
<dbReference type="InterPro" id="IPR051806">
    <property type="entry name" value="HAD-like_SPP"/>
</dbReference>
<dbReference type="Proteomes" id="UP000004217">
    <property type="component" value="Unassembled WGS sequence"/>
</dbReference>
<comment type="caution">
    <text evidence="2">The sequence shown here is derived from an EMBL/GenBank/DDBJ whole genome shotgun (WGS) entry which is preliminary data.</text>
</comment>
<proteinExistence type="predicted"/>